<feature type="domain" description="FtsK" evidence="4">
    <location>
        <begin position="363"/>
        <end position="569"/>
    </location>
</feature>
<gene>
    <name evidence="5" type="ORF">CLV30_11871</name>
</gene>
<dbReference type="GO" id="GO:0003677">
    <property type="term" value="F:DNA binding"/>
    <property type="evidence" value="ECO:0007669"/>
    <property type="project" value="InterPro"/>
</dbReference>
<dbReference type="PANTHER" id="PTHR22683:SF41">
    <property type="entry name" value="DNA TRANSLOCASE FTSK"/>
    <property type="match status" value="1"/>
</dbReference>
<dbReference type="CDD" id="cd01127">
    <property type="entry name" value="TrwB_TraG_TraD_VirD4"/>
    <property type="match status" value="1"/>
</dbReference>
<accession>A0A2P8DPM2</accession>
<dbReference type="Pfam" id="PF01580">
    <property type="entry name" value="FtsK_SpoIIIE"/>
    <property type="match status" value="1"/>
</dbReference>
<organism evidence="5 6">
    <name type="scientific">Haloactinopolyspora alba</name>
    <dbReference type="NCBI Taxonomy" id="648780"/>
    <lineage>
        <taxon>Bacteria</taxon>
        <taxon>Bacillati</taxon>
        <taxon>Actinomycetota</taxon>
        <taxon>Actinomycetes</taxon>
        <taxon>Jiangellales</taxon>
        <taxon>Jiangellaceae</taxon>
        <taxon>Haloactinopolyspora</taxon>
    </lineage>
</organism>
<evidence type="ECO:0000313" key="5">
    <source>
        <dbReference type="EMBL" id="PSK99170.1"/>
    </source>
</evidence>
<dbReference type="EMBL" id="PYGE01000018">
    <property type="protein sequence ID" value="PSK99170.1"/>
    <property type="molecule type" value="Genomic_DNA"/>
</dbReference>
<dbReference type="Gene3D" id="3.40.50.300">
    <property type="entry name" value="P-loop containing nucleotide triphosphate hydrolases"/>
    <property type="match status" value="3"/>
</dbReference>
<dbReference type="InterPro" id="IPR027417">
    <property type="entry name" value="P-loop_NTPase"/>
</dbReference>
<keyword evidence="6" id="KW-1185">Reference proteome</keyword>
<dbReference type="SUPFAM" id="SSF52540">
    <property type="entry name" value="P-loop containing nucleoside triphosphate hydrolases"/>
    <property type="match status" value="1"/>
</dbReference>
<evidence type="ECO:0000259" key="4">
    <source>
        <dbReference type="PROSITE" id="PS50901"/>
    </source>
</evidence>
<evidence type="ECO:0000313" key="6">
    <source>
        <dbReference type="Proteomes" id="UP000243528"/>
    </source>
</evidence>
<sequence>MLGRARTIRATQALVDAVAILHQVADRDRQALEQRRADDLKQLRAGFAEEAGDLYEDHAAETSRRRTALNDAVTTFSTPQHDGGPFDVAEYVRLGQATLDTDLPDRAASPTIPVWAPLLDHGNLVLTGSWSDTVAGLIRSMVHQTLTDSGPGQVRIRSVDPSVRSALAAFSPLADVRDDLLTPPATSEHEVEEMLQGLLADVRATVDMFQGRRSTLGQLRRETGQPIGTYQLLVVTDFPAGFSRRATEGLLNVMRAGPAVGVSTIVHVDPAFRSTPGTPAVDTLASQAETIAVTDQGVRTGWLPGWTMTPDPEPDLTTTADLAEKARGAQAPQIDFLDCQPNVDLLSDVSTHRLTATIGRAGQRPVTLTLGDEIDQRHNILVSGAVGQGKSNLLMVLIHSLAMRYPPSELEMHLLDFKEGVTLEPLGARSSPPSWLPHAVSIGLNSDRTYGASVLSHLVAEFERRATLMRGHGDNITKYRLADPSHRMPRILVVIDEFQVLFDADDDTSERALADLERLARKGRAYGIHLVLASQTLSGITSMLTKQDGIFAQFPIRLALKNSAAESRAVLDQNNTAAARLRYRGELLVNLDFGDVESNRRATVCWAQDRQLAQLRQRLCDHSGADHSRRPTTFDGAHAPSLAEAHQKLSGIRRSPDSTAARSALLGTTVDVRSEPVGFALTADNGRHLAVVGAGAPRSGSGISEADNQAVGALQAAALSLAAQHGGDGAQIVIVDLLPETTSTACNMNEFTNILGTSGVTVTRYDNKNVDDYLISLNDMIESRQPDDAPVYVVAFGLDRVRKFRHLDMARGATVTPADGVHALLRDGPPVGAHLLAWWSSLRVMNEHLGLEASGTVDGILALRVTSNDAQDLFGPFTVWKPDGPRGLLHDRVESSEPSVIVPFRPLMTAQIDTVRQMVEQL</sequence>
<dbReference type="AlphaFoldDB" id="A0A2P8DPM2"/>
<keyword evidence="2 3" id="KW-0067">ATP-binding</keyword>
<dbReference type="InterPro" id="IPR002543">
    <property type="entry name" value="FtsK_dom"/>
</dbReference>
<proteinExistence type="predicted"/>
<reference evidence="5 6" key="1">
    <citation type="submission" date="2018-03" db="EMBL/GenBank/DDBJ databases">
        <title>Genomic Encyclopedia of Archaeal and Bacterial Type Strains, Phase II (KMG-II): from individual species to whole genera.</title>
        <authorList>
            <person name="Goeker M."/>
        </authorList>
    </citation>
    <scope>NUCLEOTIDE SEQUENCE [LARGE SCALE GENOMIC DNA]</scope>
    <source>
        <strain evidence="5 6">DSM 45211</strain>
    </source>
</reference>
<dbReference type="PANTHER" id="PTHR22683">
    <property type="entry name" value="SPORULATION PROTEIN RELATED"/>
    <property type="match status" value="1"/>
</dbReference>
<dbReference type="RefSeq" id="WP_106539053.1">
    <property type="nucleotide sequence ID" value="NZ_PYGE01000018.1"/>
</dbReference>
<dbReference type="Proteomes" id="UP000243528">
    <property type="component" value="Unassembled WGS sequence"/>
</dbReference>
<evidence type="ECO:0000256" key="1">
    <source>
        <dbReference type="ARBA" id="ARBA00022741"/>
    </source>
</evidence>
<evidence type="ECO:0000256" key="2">
    <source>
        <dbReference type="ARBA" id="ARBA00022840"/>
    </source>
</evidence>
<protein>
    <submittedName>
        <fullName evidence="5">FtsK/SpoIIIE family protein</fullName>
    </submittedName>
</protein>
<dbReference type="OrthoDB" id="9807790at2"/>
<feature type="binding site" evidence="3">
    <location>
        <begin position="384"/>
        <end position="391"/>
    </location>
    <ligand>
        <name>ATP</name>
        <dbReference type="ChEBI" id="CHEBI:30616"/>
    </ligand>
</feature>
<dbReference type="InterPro" id="IPR050206">
    <property type="entry name" value="FtsK/SpoIIIE/SftA"/>
</dbReference>
<dbReference type="PROSITE" id="PS50901">
    <property type="entry name" value="FTSK"/>
    <property type="match status" value="1"/>
</dbReference>
<evidence type="ECO:0000256" key="3">
    <source>
        <dbReference type="PROSITE-ProRule" id="PRU00289"/>
    </source>
</evidence>
<name>A0A2P8DPM2_9ACTN</name>
<comment type="caution">
    <text evidence="5">The sequence shown here is derived from an EMBL/GenBank/DDBJ whole genome shotgun (WGS) entry which is preliminary data.</text>
</comment>
<dbReference type="GO" id="GO:0005524">
    <property type="term" value="F:ATP binding"/>
    <property type="evidence" value="ECO:0007669"/>
    <property type="project" value="UniProtKB-UniRule"/>
</dbReference>
<keyword evidence="1 3" id="KW-0547">Nucleotide-binding</keyword>